<dbReference type="PROSITE" id="PS51186">
    <property type="entry name" value="GNAT"/>
    <property type="match status" value="1"/>
</dbReference>
<evidence type="ECO:0000259" key="1">
    <source>
        <dbReference type="PROSITE" id="PS51186"/>
    </source>
</evidence>
<dbReference type="Gene3D" id="3.40.630.30">
    <property type="match status" value="1"/>
</dbReference>
<protein>
    <recommendedName>
        <fullName evidence="1">N-acetyltransferase domain-containing protein</fullName>
    </recommendedName>
</protein>
<keyword evidence="3" id="KW-1185">Reference proteome</keyword>
<dbReference type="RefSeq" id="WP_344892255.1">
    <property type="nucleotide sequence ID" value="NZ_BAAAWD010000006.1"/>
</dbReference>
<organism evidence="2 3">
    <name type="scientific">Streptosporangium longisporum</name>
    <dbReference type="NCBI Taxonomy" id="46187"/>
    <lineage>
        <taxon>Bacteria</taxon>
        <taxon>Bacillati</taxon>
        <taxon>Actinomycetota</taxon>
        <taxon>Actinomycetes</taxon>
        <taxon>Streptosporangiales</taxon>
        <taxon>Streptosporangiaceae</taxon>
        <taxon>Streptosporangium</taxon>
    </lineage>
</organism>
<dbReference type="EMBL" id="BAAAWD010000006">
    <property type="protein sequence ID" value="GAA3001013.1"/>
    <property type="molecule type" value="Genomic_DNA"/>
</dbReference>
<proteinExistence type="predicted"/>
<name>A0ABP6KCE5_9ACTN</name>
<dbReference type="Proteomes" id="UP001499930">
    <property type="component" value="Unassembled WGS sequence"/>
</dbReference>
<feature type="domain" description="N-acetyltransferase" evidence="1">
    <location>
        <begin position="160"/>
        <end position="302"/>
    </location>
</feature>
<accession>A0ABP6KCE5</accession>
<evidence type="ECO:0000313" key="3">
    <source>
        <dbReference type="Proteomes" id="UP001499930"/>
    </source>
</evidence>
<dbReference type="InterPro" id="IPR016181">
    <property type="entry name" value="Acyl_CoA_acyltransferase"/>
</dbReference>
<gene>
    <name evidence="2" type="ORF">GCM10017559_22530</name>
</gene>
<dbReference type="Pfam" id="PF00583">
    <property type="entry name" value="Acetyltransf_1"/>
    <property type="match status" value="1"/>
</dbReference>
<dbReference type="CDD" id="cd04301">
    <property type="entry name" value="NAT_SF"/>
    <property type="match status" value="1"/>
</dbReference>
<sequence>MRNIVARPYEGPADLRRMQDLVRAAWHPAARPHVGALAWSRFQHVGREAEWPTMLWELGDETLAWGWATPPGELELFVHPGHAELAGEVLAWFHGVTSRAGTISRTETTGTAVTILAGEEELAATLVRHGYRPGPADAPFLLRMARDLGDLPEPEVPAGFTARHVRGEEDVAGRVAVHRSAFAPSSVTEESYRNVMRAWPYRPELDCVIEAPDGRLAAYCLIWPDEVNGVGELEPVGTHRDFRRTGLARAVCLYALHRLGRTGAGSAIVHPRGDAGHPVPARLYETLGFRVVDRTVRYTRLR</sequence>
<evidence type="ECO:0000313" key="2">
    <source>
        <dbReference type="EMBL" id="GAA3001013.1"/>
    </source>
</evidence>
<dbReference type="InterPro" id="IPR000182">
    <property type="entry name" value="GNAT_dom"/>
</dbReference>
<dbReference type="SUPFAM" id="SSF55729">
    <property type="entry name" value="Acyl-CoA N-acyltransferases (Nat)"/>
    <property type="match status" value="1"/>
</dbReference>
<comment type="caution">
    <text evidence="2">The sequence shown here is derived from an EMBL/GenBank/DDBJ whole genome shotgun (WGS) entry which is preliminary data.</text>
</comment>
<reference evidence="3" key="1">
    <citation type="journal article" date="2019" name="Int. J. Syst. Evol. Microbiol.">
        <title>The Global Catalogue of Microorganisms (GCM) 10K type strain sequencing project: providing services to taxonomists for standard genome sequencing and annotation.</title>
        <authorList>
            <consortium name="The Broad Institute Genomics Platform"/>
            <consortium name="The Broad Institute Genome Sequencing Center for Infectious Disease"/>
            <person name="Wu L."/>
            <person name="Ma J."/>
        </authorList>
    </citation>
    <scope>NUCLEOTIDE SEQUENCE [LARGE SCALE GENOMIC DNA]</scope>
    <source>
        <strain evidence="3">JCM 3106</strain>
    </source>
</reference>